<organism evidence="1 2">
    <name type="scientific">Cotesia glomerata</name>
    <name type="common">Lepidopteran parasitic wasp</name>
    <name type="synonym">Apanteles glomeratus</name>
    <dbReference type="NCBI Taxonomy" id="32391"/>
    <lineage>
        <taxon>Eukaryota</taxon>
        <taxon>Metazoa</taxon>
        <taxon>Ecdysozoa</taxon>
        <taxon>Arthropoda</taxon>
        <taxon>Hexapoda</taxon>
        <taxon>Insecta</taxon>
        <taxon>Pterygota</taxon>
        <taxon>Neoptera</taxon>
        <taxon>Endopterygota</taxon>
        <taxon>Hymenoptera</taxon>
        <taxon>Apocrita</taxon>
        <taxon>Ichneumonoidea</taxon>
        <taxon>Braconidae</taxon>
        <taxon>Microgastrinae</taxon>
        <taxon>Cotesia</taxon>
    </lineage>
</organism>
<keyword evidence="2" id="KW-1185">Reference proteome</keyword>
<dbReference type="Proteomes" id="UP000826195">
    <property type="component" value="Unassembled WGS sequence"/>
</dbReference>
<reference evidence="1 2" key="1">
    <citation type="journal article" date="2021" name="J. Hered.">
        <title>A chromosome-level genome assembly of the parasitoid wasp, Cotesia glomerata (Hymenoptera: Braconidae).</title>
        <authorList>
            <person name="Pinto B.J."/>
            <person name="Weis J.J."/>
            <person name="Gamble T."/>
            <person name="Ode P.J."/>
            <person name="Paul R."/>
            <person name="Zaspel J.M."/>
        </authorList>
    </citation>
    <scope>NUCLEOTIDE SEQUENCE [LARGE SCALE GENOMIC DNA]</scope>
    <source>
        <strain evidence="1">CgM1</strain>
    </source>
</reference>
<evidence type="ECO:0000313" key="2">
    <source>
        <dbReference type="Proteomes" id="UP000826195"/>
    </source>
</evidence>
<sequence length="73" mass="8427">MFSSLSEVTITGPDWAGYFLMGSNQKLERMGSRIGIYALDECEEEEEGPESRGFWMEDIHVWRCAHTNQTIPR</sequence>
<comment type="caution">
    <text evidence="1">The sequence shown here is derived from an EMBL/GenBank/DDBJ whole genome shotgun (WGS) entry which is preliminary data.</text>
</comment>
<evidence type="ECO:0000313" key="1">
    <source>
        <dbReference type="EMBL" id="KAH0554213.1"/>
    </source>
</evidence>
<name>A0AAV7IKL9_COTGL</name>
<dbReference type="EMBL" id="JAHXZJ010001119">
    <property type="protein sequence ID" value="KAH0554213.1"/>
    <property type="molecule type" value="Genomic_DNA"/>
</dbReference>
<gene>
    <name evidence="1" type="ORF">KQX54_008541</name>
</gene>
<dbReference type="AlphaFoldDB" id="A0AAV7IKL9"/>
<proteinExistence type="predicted"/>
<protein>
    <submittedName>
        <fullName evidence="1">Uncharacterized protein</fullName>
    </submittedName>
</protein>
<accession>A0AAV7IKL9</accession>